<dbReference type="RefSeq" id="WP_185043044.1">
    <property type="nucleotide sequence ID" value="NZ_BAABFG010000005.1"/>
</dbReference>
<evidence type="ECO:0000256" key="1">
    <source>
        <dbReference type="SAM" id="MobiDB-lite"/>
    </source>
</evidence>
<gene>
    <name evidence="2" type="ORF">BJY16_006173</name>
</gene>
<reference evidence="2 3" key="1">
    <citation type="submission" date="2020-08" db="EMBL/GenBank/DDBJ databases">
        <title>Sequencing the genomes of 1000 actinobacteria strains.</title>
        <authorList>
            <person name="Klenk H.-P."/>
        </authorList>
    </citation>
    <scope>NUCLEOTIDE SEQUENCE [LARGE SCALE GENOMIC DNA]</scope>
    <source>
        <strain evidence="2 3">DSM 45809</strain>
    </source>
</reference>
<name>A0A7W7MA61_9ACTN</name>
<keyword evidence="3" id="KW-1185">Reference proteome</keyword>
<comment type="caution">
    <text evidence="2">The sequence shown here is derived from an EMBL/GenBank/DDBJ whole genome shotgun (WGS) entry which is preliminary data.</text>
</comment>
<proteinExistence type="predicted"/>
<sequence length="185" mass="19500">MTDASGRVLPEADLAAIFGVLVTVHGELTAERLDPELVSRLVRRLSRHGPLADGASAGELNALLADLCRRMHWAMGADDEYPAPSPRTVTYQLGLPDEQAAETVAGQLASEGGVTATFPPPAGSSAFEETSGSSALEGTAGGEPACWQVKATFPDLVPSTENRQRTEHLTRLAEQNGGRYLGAEF</sequence>
<feature type="compositionally biased region" description="Polar residues" evidence="1">
    <location>
        <begin position="127"/>
        <end position="136"/>
    </location>
</feature>
<protein>
    <submittedName>
        <fullName evidence="2">Uncharacterized protein</fullName>
    </submittedName>
</protein>
<dbReference type="Proteomes" id="UP000546162">
    <property type="component" value="Unassembled WGS sequence"/>
</dbReference>
<organism evidence="2 3">
    <name type="scientific">Actinoplanes octamycinicus</name>
    <dbReference type="NCBI Taxonomy" id="135948"/>
    <lineage>
        <taxon>Bacteria</taxon>
        <taxon>Bacillati</taxon>
        <taxon>Actinomycetota</taxon>
        <taxon>Actinomycetes</taxon>
        <taxon>Micromonosporales</taxon>
        <taxon>Micromonosporaceae</taxon>
        <taxon>Actinoplanes</taxon>
    </lineage>
</organism>
<accession>A0A7W7MA61</accession>
<dbReference type="EMBL" id="JACHNB010000001">
    <property type="protein sequence ID" value="MBB4742714.1"/>
    <property type="molecule type" value="Genomic_DNA"/>
</dbReference>
<feature type="region of interest" description="Disordered" evidence="1">
    <location>
        <begin position="121"/>
        <end position="141"/>
    </location>
</feature>
<evidence type="ECO:0000313" key="2">
    <source>
        <dbReference type="EMBL" id="MBB4742714.1"/>
    </source>
</evidence>
<dbReference type="AlphaFoldDB" id="A0A7W7MA61"/>
<evidence type="ECO:0000313" key="3">
    <source>
        <dbReference type="Proteomes" id="UP000546162"/>
    </source>
</evidence>